<reference evidence="2" key="1">
    <citation type="submission" date="2023-03" db="EMBL/GenBank/DDBJ databases">
        <title>Chromosome-scale reference genome and RAD-based genetic map of yellow starthistle (Centaurea solstitialis) reveal putative structural variation and QTLs associated with invader traits.</title>
        <authorList>
            <person name="Reatini B."/>
            <person name="Cang F.A."/>
            <person name="Jiang Q."/>
            <person name="Mckibben M.T.W."/>
            <person name="Barker M.S."/>
            <person name="Rieseberg L.H."/>
            <person name="Dlugosch K.M."/>
        </authorList>
    </citation>
    <scope>NUCLEOTIDE SEQUENCE</scope>
    <source>
        <strain evidence="2">CAN-66</strain>
        <tissue evidence="2">Leaf</tissue>
    </source>
</reference>
<dbReference type="Proteomes" id="UP001172457">
    <property type="component" value="Chromosome 6"/>
</dbReference>
<name>A0AA38SMM2_9ASTR</name>
<protein>
    <submittedName>
        <fullName evidence="2">Uncharacterized protein</fullName>
    </submittedName>
</protein>
<organism evidence="2 3">
    <name type="scientific">Centaurea solstitialis</name>
    <name type="common">yellow star-thistle</name>
    <dbReference type="NCBI Taxonomy" id="347529"/>
    <lineage>
        <taxon>Eukaryota</taxon>
        <taxon>Viridiplantae</taxon>
        <taxon>Streptophyta</taxon>
        <taxon>Embryophyta</taxon>
        <taxon>Tracheophyta</taxon>
        <taxon>Spermatophyta</taxon>
        <taxon>Magnoliopsida</taxon>
        <taxon>eudicotyledons</taxon>
        <taxon>Gunneridae</taxon>
        <taxon>Pentapetalae</taxon>
        <taxon>asterids</taxon>
        <taxon>campanulids</taxon>
        <taxon>Asterales</taxon>
        <taxon>Asteraceae</taxon>
        <taxon>Carduoideae</taxon>
        <taxon>Cardueae</taxon>
        <taxon>Centaureinae</taxon>
        <taxon>Centaurea</taxon>
    </lineage>
</organism>
<sequence length="119" mass="14348">MKKQWSYHWRESKSTNNYTSRKSKQLRRSKIPIVKVRWNSKHGPEFTWERESFMKSMYPHLFTEESSASGKYENLELSNFRRPKKGSNGLYEQAYGLGQGEYEALFRWSLQLHQGWHPE</sequence>
<evidence type="ECO:0000313" key="3">
    <source>
        <dbReference type="Proteomes" id="UP001172457"/>
    </source>
</evidence>
<proteinExistence type="predicted"/>
<comment type="caution">
    <text evidence="2">The sequence shown here is derived from an EMBL/GenBank/DDBJ whole genome shotgun (WGS) entry which is preliminary data.</text>
</comment>
<feature type="region of interest" description="Disordered" evidence="1">
    <location>
        <begin position="1"/>
        <end position="24"/>
    </location>
</feature>
<evidence type="ECO:0000313" key="2">
    <source>
        <dbReference type="EMBL" id="KAJ9544659.1"/>
    </source>
</evidence>
<gene>
    <name evidence="2" type="ORF">OSB04_024366</name>
</gene>
<dbReference type="EMBL" id="JARYMX010000006">
    <property type="protein sequence ID" value="KAJ9544659.1"/>
    <property type="molecule type" value="Genomic_DNA"/>
</dbReference>
<keyword evidence="3" id="KW-1185">Reference proteome</keyword>
<accession>A0AA38SMM2</accession>
<evidence type="ECO:0000256" key="1">
    <source>
        <dbReference type="SAM" id="MobiDB-lite"/>
    </source>
</evidence>
<dbReference type="AlphaFoldDB" id="A0AA38SMM2"/>